<dbReference type="RefSeq" id="WP_151142764.1">
    <property type="nucleotide sequence ID" value="NZ_WAGX01000004.1"/>
</dbReference>
<dbReference type="EMBL" id="WAGX01000004">
    <property type="protein sequence ID" value="KAB1439839.1"/>
    <property type="molecule type" value="Genomic_DNA"/>
</dbReference>
<evidence type="ECO:0000313" key="1">
    <source>
        <dbReference type="EMBL" id="KAB1439839.1"/>
    </source>
</evidence>
<reference evidence="1 2" key="2">
    <citation type="submission" date="2020-02" db="EMBL/GenBank/DDBJ databases">
        <title>Candidatus Galacturonibacter soehngenii shows hetero-acetogenic catabolism of galacturonic acid but lacks a canonical carbon monoxide dehydrogenase/acetyl-CoA synthase complex.</title>
        <authorList>
            <person name="Diender M."/>
            <person name="Stouten G.R."/>
            <person name="Petersen J.F."/>
            <person name="Nielsen P.H."/>
            <person name="Dueholm M.S."/>
            <person name="Pronk J.T."/>
            <person name="Van Loosdrecht M.C.M."/>
        </authorList>
    </citation>
    <scope>NUCLEOTIDE SEQUENCE [LARGE SCALE GENOMIC DNA]</scope>
    <source>
        <strain evidence="1">GalUA</strain>
    </source>
</reference>
<gene>
    <name evidence="1" type="ORF">F7O84_05490</name>
</gene>
<dbReference type="InterPro" id="IPR035901">
    <property type="entry name" value="GIY-YIG_endonuc_sf"/>
</dbReference>
<dbReference type="CDD" id="cd10451">
    <property type="entry name" value="GIY-YIG_LuxR_like"/>
    <property type="match status" value="1"/>
</dbReference>
<comment type="caution">
    <text evidence="1">The sequence shown here is derived from an EMBL/GenBank/DDBJ whole genome shotgun (WGS) entry which is preliminary data.</text>
</comment>
<dbReference type="Gene3D" id="3.40.1440.10">
    <property type="entry name" value="GIY-YIG endonuclease"/>
    <property type="match status" value="1"/>
</dbReference>
<dbReference type="OrthoDB" id="9789954at2"/>
<name>A0A7V7QME9_9FIRM</name>
<dbReference type="AlphaFoldDB" id="A0A7V7QME9"/>
<sequence>MDKQSRKELKEQYKNRTRIGGVYRIICKDNKEQWIRTTMDMQGAKNRFLFSVSMDSYPEQAMAKAWKQYGKSAFSFEVLEELQMSETQTEQEFLEDINTLLEIWNEKHSIGKVE</sequence>
<proteinExistence type="predicted"/>
<protein>
    <submittedName>
        <fullName evidence="1">GIY-YIG nuclease family protein</fullName>
    </submittedName>
</protein>
<dbReference type="SUPFAM" id="SSF82771">
    <property type="entry name" value="GIY-YIG endonuclease"/>
    <property type="match status" value="1"/>
</dbReference>
<accession>A0A7V7QME9</accession>
<reference evidence="1 2" key="1">
    <citation type="submission" date="2019-09" db="EMBL/GenBank/DDBJ databases">
        <authorList>
            <person name="Valk L.C."/>
        </authorList>
    </citation>
    <scope>NUCLEOTIDE SEQUENCE [LARGE SCALE GENOMIC DNA]</scope>
    <source>
        <strain evidence="1">GalUA</strain>
    </source>
</reference>
<organism evidence="1 2">
    <name type="scientific">Candidatus Galacturonatibacter soehngenii</name>
    <dbReference type="NCBI Taxonomy" id="2307010"/>
    <lineage>
        <taxon>Bacteria</taxon>
        <taxon>Bacillati</taxon>
        <taxon>Bacillota</taxon>
        <taxon>Clostridia</taxon>
        <taxon>Lachnospirales</taxon>
        <taxon>Lachnospiraceae</taxon>
        <taxon>Candidatus Galacturonatibacter</taxon>
    </lineage>
</organism>
<evidence type="ECO:0000313" key="2">
    <source>
        <dbReference type="Proteomes" id="UP000461768"/>
    </source>
</evidence>
<keyword evidence="2" id="KW-1185">Reference proteome</keyword>
<dbReference type="Proteomes" id="UP000461768">
    <property type="component" value="Unassembled WGS sequence"/>
</dbReference>